<keyword evidence="4" id="KW-1185">Reference proteome</keyword>
<dbReference type="Gene3D" id="2.60.120.1440">
    <property type="match status" value="1"/>
</dbReference>
<reference evidence="3 4" key="1">
    <citation type="submission" date="2020-04" db="EMBL/GenBank/DDBJ databases">
        <authorList>
            <person name="De Canck E."/>
        </authorList>
    </citation>
    <scope>NUCLEOTIDE SEQUENCE [LARGE SCALE GENOMIC DNA]</scope>
    <source>
        <strain evidence="3 4">LMG 26841</strain>
    </source>
</reference>
<feature type="domain" description="FecR protein" evidence="2">
    <location>
        <begin position="63"/>
        <end position="154"/>
    </location>
</feature>
<sequence>MTDSFSRDSDSRRRPAFLAWRWPAGGPGRRLLTRAGLACVVLAAVALLAWWSLPAEAPSFATTISADRGERKQVTLPDGSVLELNGNALAEVKFYGARREVELQGGEILFTVNAEAQRPFIVRAGSADVRAAGAVFDVRRDEDDVTVLVRAGTADVTGGHWWNLGLAVLRDGHRIRVPASGAIGVPAPADVDALLAWQTGRLVFRDTPMAEVVREMNRYLAAPLRLADSRAGRLRLSASFDLDPPEAMLQALAAAAPVTLAPAADGAIDLKAR</sequence>
<dbReference type="PIRSF" id="PIRSF018266">
    <property type="entry name" value="FecR"/>
    <property type="match status" value="1"/>
</dbReference>
<dbReference type="RefSeq" id="WP_064527026.1">
    <property type="nucleotide sequence ID" value="NZ_CADIKW010000002.1"/>
</dbReference>
<dbReference type="EMBL" id="CADIKW010000002">
    <property type="protein sequence ID" value="CAB3848692.1"/>
    <property type="molecule type" value="Genomic_DNA"/>
</dbReference>
<dbReference type="Gene3D" id="3.55.50.30">
    <property type="match status" value="1"/>
</dbReference>
<organism evidence="3 4">
    <name type="scientific">Achromobacter dolens</name>
    <dbReference type="NCBI Taxonomy" id="1287738"/>
    <lineage>
        <taxon>Bacteria</taxon>
        <taxon>Pseudomonadati</taxon>
        <taxon>Pseudomonadota</taxon>
        <taxon>Betaproteobacteria</taxon>
        <taxon>Burkholderiales</taxon>
        <taxon>Alcaligenaceae</taxon>
        <taxon>Achromobacter</taxon>
    </lineage>
</organism>
<evidence type="ECO:0000313" key="3">
    <source>
        <dbReference type="EMBL" id="CAB3848692.1"/>
    </source>
</evidence>
<dbReference type="PANTHER" id="PTHR30273">
    <property type="entry name" value="PERIPLASMIC SIGNAL SENSOR AND SIGMA FACTOR ACTIVATOR FECR-RELATED"/>
    <property type="match status" value="1"/>
</dbReference>
<evidence type="ECO:0000256" key="1">
    <source>
        <dbReference type="SAM" id="Phobius"/>
    </source>
</evidence>
<dbReference type="Proteomes" id="UP000494272">
    <property type="component" value="Unassembled WGS sequence"/>
</dbReference>
<dbReference type="InterPro" id="IPR006860">
    <property type="entry name" value="FecR"/>
</dbReference>
<evidence type="ECO:0000259" key="2">
    <source>
        <dbReference type="Pfam" id="PF04773"/>
    </source>
</evidence>
<dbReference type="AlphaFoldDB" id="A0A6S7CHN1"/>
<dbReference type="InterPro" id="IPR012373">
    <property type="entry name" value="Ferrdict_sens_TM"/>
</dbReference>
<dbReference type="GO" id="GO:0016989">
    <property type="term" value="F:sigma factor antagonist activity"/>
    <property type="evidence" value="ECO:0007669"/>
    <property type="project" value="TreeGrafter"/>
</dbReference>
<dbReference type="Pfam" id="PF04773">
    <property type="entry name" value="FecR"/>
    <property type="match status" value="1"/>
</dbReference>
<keyword evidence="1" id="KW-0812">Transmembrane</keyword>
<proteinExistence type="predicted"/>
<evidence type="ECO:0000313" key="4">
    <source>
        <dbReference type="Proteomes" id="UP000494272"/>
    </source>
</evidence>
<keyword evidence="1" id="KW-0472">Membrane</keyword>
<name>A0A6S7CHN1_9BURK</name>
<accession>A0A6S7CHN1</accession>
<gene>
    <name evidence="3" type="ORF">LMG26841_01848</name>
</gene>
<dbReference type="GeneID" id="94355391"/>
<keyword evidence="1" id="KW-1133">Transmembrane helix</keyword>
<feature type="transmembrane region" description="Helical" evidence="1">
    <location>
        <begin position="31"/>
        <end position="53"/>
    </location>
</feature>
<dbReference type="PANTHER" id="PTHR30273:SF2">
    <property type="entry name" value="PROTEIN FECR"/>
    <property type="match status" value="1"/>
</dbReference>
<protein>
    <recommendedName>
        <fullName evidence="2">FecR protein domain-containing protein</fullName>
    </recommendedName>
</protein>